<protein>
    <submittedName>
        <fullName evidence="1">Uncharacterized protein</fullName>
    </submittedName>
</protein>
<dbReference type="AlphaFoldDB" id="A0A0G4FF34"/>
<gene>
    <name evidence="1" type="ORF">Cvel_16625</name>
</gene>
<name>A0A0G4FF34_9ALVE</name>
<dbReference type="EMBL" id="CDMZ01000317">
    <property type="protein sequence ID" value="CEM11662.1"/>
    <property type="molecule type" value="Genomic_DNA"/>
</dbReference>
<reference evidence="1" key="1">
    <citation type="submission" date="2014-11" db="EMBL/GenBank/DDBJ databases">
        <authorList>
            <person name="Otto D Thomas"/>
            <person name="Naeem Raeece"/>
        </authorList>
    </citation>
    <scope>NUCLEOTIDE SEQUENCE</scope>
</reference>
<dbReference type="VEuPathDB" id="CryptoDB:Cvel_16625"/>
<dbReference type="PhylomeDB" id="A0A0G4FF34"/>
<evidence type="ECO:0000313" key="1">
    <source>
        <dbReference type="EMBL" id="CEM11662.1"/>
    </source>
</evidence>
<proteinExistence type="predicted"/>
<organism evidence="1">
    <name type="scientific">Chromera velia CCMP2878</name>
    <dbReference type="NCBI Taxonomy" id="1169474"/>
    <lineage>
        <taxon>Eukaryota</taxon>
        <taxon>Sar</taxon>
        <taxon>Alveolata</taxon>
        <taxon>Colpodellida</taxon>
        <taxon>Chromeraceae</taxon>
        <taxon>Chromera</taxon>
    </lineage>
</organism>
<accession>A0A0G4FF34</accession>
<sequence>MAPKRRSAEQDSLLSKDPVTFAAGLPKGSLDQSAKKLRQILEAVEKRSREEGEDPMVEAICAELRDRFTSTKDQMMIFRKIVNAVNIRSAKEYISMQEYKHNEETVEVEWSLFGEEFRFYLCNTNYQCICDGYFDLAFLGEGNYDNIDRRNDPFGIEESEYVKDFGDVTEAKEWAKQLKIPARQMSPGMLARIVCVTVCLKASQVLEAKGLCGDEMSKKFFNELMHFATPEEAEDLDFEEEEGKK</sequence>